<dbReference type="KEGG" id="vg:29125260"/>
<dbReference type="InterPro" id="IPR015797">
    <property type="entry name" value="NUDIX_hydrolase-like_dom_sf"/>
</dbReference>
<dbReference type="GeneID" id="29125260"/>
<accession>A0A127AYS1</accession>
<keyword evidence="3" id="KW-1185">Reference proteome</keyword>
<dbReference type="Gene3D" id="3.90.79.10">
    <property type="entry name" value="Nucleoside Triphosphate Pyrophosphohydrolase"/>
    <property type="match status" value="1"/>
</dbReference>
<protein>
    <submittedName>
        <fullName evidence="2">Nudix hydrolase</fullName>
    </submittedName>
</protein>
<gene>
    <name evidence="2" type="ORF">SP15_092</name>
</gene>
<proteinExistence type="predicted"/>
<evidence type="ECO:0000313" key="3">
    <source>
        <dbReference type="Proteomes" id="UP000203261"/>
    </source>
</evidence>
<dbReference type="GO" id="GO:0016787">
    <property type="term" value="F:hydrolase activity"/>
    <property type="evidence" value="ECO:0007669"/>
    <property type="project" value="UniProtKB-KW"/>
</dbReference>
<evidence type="ECO:0000259" key="1">
    <source>
        <dbReference type="PROSITE" id="PS51462"/>
    </source>
</evidence>
<keyword evidence="2" id="KW-0378">Hydrolase</keyword>
<dbReference type="RefSeq" id="YP_009302480.1">
    <property type="nucleotide sequence ID" value="NC_031245.1"/>
</dbReference>
<dbReference type="EMBL" id="KT624200">
    <property type="protein sequence ID" value="AMM44891.1"/>
    <property type="molecule type" value="Genomic_DNA"/>
</dbReference>
<dbReference type="Proteomes" id="UP000203261">
    <property type="component" value="Segment"/>
</dbReference>
<dbReference type="PROSITE" id="PS51462">
    <property type="entry name" value="NUDIX"/>
    <property type="match status" value="1"/>
</dbReference>
<dbReference type="SUPFAM" id="SSF55811">
    <property type="entry name" value="Nudix"/>
    <property type="match status" value="1"/>
</dbReference>
<dbReference type="InterPro" id="IPR000086">
    <property type="entry name" value="NUDIX_hydrolase_dom"/>
</dbReference>
<feature type="domain" description="Nudix hydrolase" evidence="1">
    <location>
        <begin position="69"/>
        <end position="213"/>
    </location>
</feature>
<evidence type="ECO:0000313" key="2">
    <source>
        <dbReference type="EMBL" id="AMM44891.1"/>
    </source>
</evidence>
<name>A0A127AYS1_9CAUD</name>
<organism evidence="2 3">
    <name type="scientific">Bacillus phage SP-15</name>
    <dbReference type="NCBI Taxonomy" id="1792032"/>
    <lineage>
        <taxon>Viruses</taxon>
        <taxon>Duplodnaviria</taxon>
        <taxon>Heunggongvirae</taxon>
        <taxon>Uroviricota</taxon>
        <taxon>Caudoviricetes</taxon>
        <taxon>Thornevirus</taxon>
        <taxon>Thornevirus SP15</taxon>
    </lineage>
</organism>
<sequence>MNPKWDEVIIVAPRLEVFEDEKLTFEGVITDQAKVSKIVGNISKYYTTIRRGHPDDSTPKENNAEINFDYKQPIPYAVIRRANQVFLYRRLAGGGESRLQDKLSLGVGGHMNQIGLPTFEQELSENLNRELNEEVDLKAAEVQIVPYGLINDESDDVNKVHIGILYGIEVDSDATVEVKETDQLQGEWVDINELHSSSDFNRLENWSQIAIEYLVNLKK</sequence>
<reference evidence="2 3" key="1">
    <citation type="submission" date="2015-08" db="EMBL/GenBank/DDBJ databases">
        <authorList>
            <person name="Babu N.S."/>
            <person name="Beckwith C.J."/>
            <person name="Beseler K.G."/>
            <person name="Brison A."/>
            <person name="Carone J.V."/>
            <person name="Caskin T.P."/>
            <person name="Diamond M."/>
            <person name="Durham M.E."/>
            <person name="Foxe J.M."/>
            <person name="Go M."/>
            <person name="Henderson B.A."/>
            <person name="Jones I.B."/>
            <person name="McGettigan J.A."/>
            <person name="Micheletti S.J."/>
            <person name="Nasrallah M.E."/>
            <person name="Ortiz D."/>
            <person name="Piller C.R."/>
            <person name="Privatt S.R."/>
            <person name="Schneider S.L."/>
            <person name="Sharp S."/>
            <person name="Smith T.C."/>
            <person name="Stanton J.D."/>
            <person name="Ullery H.E."/>
            <person name="Wilson R.J."/>
            <person name="Serrano M.G."/>
            <person name="Buck G."/>
            <person name="Lee V."/>
            <person name="Wang Y."/>
            <person name="Carvalho R."/>
            <person name="Voegtly L."/>
            <person name="Shi R."/>
            <person name="Duckworth R."/>
            <person name="Johnson A."/>
            <person name="Loviza R."/>
            <person name="Walstead R."/>
            <person name="Shah Z."/>
            <person name="Kiflezghi M."/>
            <person name="Wade K."/>
            <person name="Ball S.L."/>
            <person name="Bradley K.W."/>
            <person name="Asai D.J."/>
            <person name="Bowman C.A."/>
            <person name="Russell D.A."/>
            <person name="Pope W.H."/>
            <person name="Jacobs-Sera D."/>
            <person name="Hendrix R.W."/>
            <person name="Hatfull G.F."/>
        </authorList>
    </citation>
    <scope>NUCLEOTIDE SEQUENCE [LARGE SCALE GENOMIC DNA]</scope>
</reference>